<evidence type="ECO:0000313" key="9">
    <source>
        <dbReference type="EMBL" id="CAK6968671.1"/>
    </source>
</evidence>
<feature type="domain" description="B30.2/SPRY" evidence="8">
    <location>
        <begin position="278"/>
        <end position="470"/>
    </location>
</feature>
<reference evidence="9 10" key="1">
    <citation type="submission" date="2024-01" db="EMBL/GenBank/DDBJ databases">
        <authorList>
            <person name="Alioto T."/>
            <person name="Alioto T."/>
            <person name="Gomez Garrido J."/>
        </authorList>
    </citation>
    <scope>NUCLEOTIDE SEQUENCE [LARGE SCALE GENOMIC DNA]</scope>
</reference>
<keyword evidence="3" id="KW-0862">Zinc</keyword>
<dbReference type="AlphaFoldDB" id="A0AAV1PEK6"/>
<keyword evidence="2 4" id="KW-0863">Zinc-finger</keyword>
<dbReference type="PROSITE" id="PS50119">
    <property type="entry name" value="ZF_BBOX"/>
    <property type="match status" value="1"/>
</dbReference>
<evidence type="ECO:0000256" key="1">
    <source>
        <dbReference type="ARBA" id="ARBA00022723"/>
    </source>
</evidence>
<name>A0AAV1PEK6_SCOSC</name>
<dbReference type="PROSITE" id="PS00518">
    <property type="entry name" value="ZF_RING_1"/>
    <property type="match status" value="1"/>
</dbReference>
<dbReference type="InterPro" id="IPR017907">
    <property type="entry name" value="Znf_RING_CS"/>
</dbReference>
<dbReference type="Pfam" id="PF00622">
    <property type="entry name" value="SPRY"/>
    <property type="match status" value="1"/>
</dbReference>
<dbReference type="SMART" id="SM00589">
    <property type="entry name" value="PRY"/>
    <property type="match status" value="1"/>
</dbReference>
<evidence type="ECO:0000259" key="6">
    <source>
        <dbReference type="PROSITE" id="PS50089"/>
    </source>
</evidence>
<dbReference type="PANTHER" id="PTHR24103">
    <property type="entry name" value="E3 UBIQUITIN-PROTEIN LIGASE TRIM"/>
    <property type="match status" value="1"/>
</dbReference>
<keyword evidence="5" id="KW-0175">Coiled coil</keyword>
<dbReference type="Pfam" id="PF13445">
    <property type="entry name" value="zf-RING_UBOX"/>
    <property type="match status" value="1"/>
</dbReference>
<evidence type="ECO:0000256" key="5">
    <source>
        <dbReference type="SAM" id="Coils"/>
    </source>
</evidence>
<organism evidence="9 10">
    <name type="scientific">Scomber scombrus</name>
    <name type="common">Atlantic mackerel</name>
    <name type="synonym">Scomber vernalis</name>
    <dbReference type="NCBI Taxonomy" id="13677"/>
    <lineage>
        <taxon>Eukaryota</taxon>
        <taxon>Metazoa</taxon>
        <taxon>Chordata</taxon>
        <taxon>Craniata</taxon>
        <taxon>Vertebrata</taxon>
        <taxon>Euteleostomi</taxon>
        <taxon>Actinopterygii</taxon>
        <taxon>Neopterygii</taxon>
        <taxon>Teleostei</taxon>
        <taxon>Neoteleostei</taxon>
        <taxon>Acanthomorphata</taxon>
        <taxon>Pelagiaria</taxon>
        <taxon>Scombriformes</taxon>
        <taxon>Scombridae</taxon>
        <taxon>Scomber</taxon>
    </lineage>
</organism>
<sequence>MASWVSRTEIDFSCQICQDIFKNPVVLSCSHSFCKDCLQLWWTEKLIHECPVCKRRSSRSDPPSNLVLKNLCEAFLQELSLQEKTPAESEALCSLHSEKLKLFCLDHQQPACVVCRDSKVHTNHRFRPVDEAAQDHKEELRKTLKPLQDKLGTCNQVKVNWDQTAEHIKEQAQQTERQIRKQFKNLYKFLQKEEESRITALRKEEEQKSHMMKQRIETLSREIAALSEIIKVTEKELRAADVSFLYNYKAAVKRVQQCPLLDDPQLASGALIDVAKHLGNLTFNIWNKMKGMVSYSTMILDPNTAHPDLIVSEDLSSVMYREVKRELPKNPERFVDYVTVLGSEGFNSGTHSWDVAVVNDRDWSVGVTGASVPCKGEILRGFSSLWFRDGKHVAYSPSVTDEVLFVEKPLQFIRMHLDWNRGTLSFFVLETYTHIYTFTHTFTERLFPFVSTLNPKPLTILPVEVTTKLQR</sequence>
<dbReference type="InterPro" id="IPR000315">
    <property type="entry name" value="Znf_B-box"/>
</dbReference>
<evidence type="ECO:0000256" key="3">
    <source>
        <dbReference type="ARBA" id="ARBA00022833"/>
    </source>
</evidence>
<gene>
    <name evidence="9" type="ORF">FSCOSCO3_A003398</name>
</gene>
<dbReference type="PRINTS" id="PR01407">
    <property type="entry name" value="BUTYPHLNCDUF"/>
</dbReference>
<evidence type="ECO:0000259" key="8">
    <source>
        <dbReference type="PROSITE" id="PS50188"/>
    </source>
</evidence>
<dbReference type="SUPFAM" id="SSF57845">
    <property type="entry name" value="B-box zinc-binding domain"/>
    <property type="match status" value="1"/>
</dbReference>
<dbReference type="InterPro" id="IPR001841">
    <property type="entry name" value="Znf_RING"/>
</dbReference>
<comment type="caution">
    <text evidence="9">The sequence shown here is derived from an EMBL/GenBank/DDBJ whole genome shotgun (WGS) entry which is preliminary data.</text>
</comment>
<dbReference type="Gene3D" id="2.60.120.920">
    <property type="match status" value="1"/>
</dbReference>
<evidence type="ECO:0000256" key="4">
    <source>
        <dbReference type="PROSITE-ProRule" id="PRU00024"/>
    </source>
</evidence>
<keyword evidence="10" id="KW-1185">Reference proteome</keyword>
<dbReference type="PROSITE" id="PS50188">
    <property type="entry name" value="B302_SPRY"/>
    <property type="match status" value="1"/>
</dbReference>
<dbReference type="SMART" id="SM00184">
    <property type="entry name" value="RING"/>
    <property type="match status" value="1"/>
</dbReference>
<dbReference type="SMART" id="SM00336">
    <property type="entry name" value="BBOX"/>
    <property type="match status" value="1"/>
</dbReference>
<dbReference type="InterPro" id="IPR050143">
    <property type="entry name" value="TRIM/RBCC"/>
</dbReference>
<dbReference type="Gene3D" id="3.30.40.10">
    <property type="entry name" value="Zinc/RING finger domain, C3HC4 (zinc finger)"/>
    <property type="match status" value="1"/>
</dbReference>
<dbReference type="GO" id="GO:0008270">
    <property type="term" value="F:zinc ion binding"/>
    <property type="evidence" value="ECO:0007669"/>
    <property type="project" value="UniProtKB-KW"/>
</dbReference>
<dbReference type="InterPro" id="IPR013083">
    <property type="entry name" value="Znf_RING/FYVE/PHD"/>
</dbReference>
<evidence type="ECO:0000313" key="10">
    <source>
        <dbReference type="Proteomes" id="UP001314229"/>
    </source>
</evidence>
<dbReference type="Proteomes" id="UP001314229">
    <property type="component" value="Unassembled WGS sequence"/>
</dbReference>
<dbReference type="InterPro" id="IPR013320">
    <property type="entry name" value="ConA-like_dom_sf"/>
</dbReference>
<dbReference type="InterPro" id="IPR003879">
    <property type="entry name" value="Butyrophylin_SPRY"/>
</dbReference>
<dbReference type="SUPFAM" id="SSF57850">
    <property type="entry name" value="RING/U-box"/>
    <property type="match status" value="1"/>
</dbReference>
<dbReference type="InterPro" id="IPR003877">
    <property type="entry name" value="SPRY_dom"/>
</dbReference>
<dbReference type="InterPro" id="IPR043136">
    <property type="entry name" value="B30.2/SPRY_sf"/>
</dbReference>
<dbReference type="InterPro" id="IPR027370">
    <property type="entry name" value="Znf-RING_euk"/>
</dbReference>
<dbReference type="SUPFAM" id="SSF49899">
    <property type="entry name" value="Concanavalin A-like lectins/glucanases"/>
    <property type="match status" value="1"/>
</dbReference>
<evidence type="ECO:0000256" key="2">
    <source>
        <dbReference type="ARBA" id="ARBA00022771"/>
    </source>
</evidence>
<feature type="domain" description="B box-type" evidence="7">
    <location>
        <begin position="88"/>
        <end position="129"/>
    </location>
</feature>
<dbReference type="EMBL" id="CAWUFR010000122">
    <property type="protein sequence ID" value="CAK6968671.1"/>
    <property type="molecule type" value="Genomic_DNA"/>
</dbReference>
<dbReference type="Gene3D" id="3.30.160.60">
    <property type="entry name" value="Classic Zinc Finger"/>
    <property type="match status" value="1"/>
</dbReference>
<feature type="domain" description="RING-type" evidence="6">
    <location>
        <begin position="14"/>
        <end position="54"/>
    </location>
</feature>
<dbReference type="SMART" id="SM00449">
    <property type="entry name" value="SPRY"/>
    <property type="match status" value="1"/>
</dbReference>
<dbReference type="Pfam" id="PF00643">
    <property type="entry name" value="zf-B_box"/>
    <property type="match status" value="1"/>
</dbReference>
<keyword evidence="1" id="KW-0479">Metal-binding</keyword>
<feature type="coiled-coil region" evidence="5">
    <location>
        <begin position="158"/>
        <end position="236"/>
    </location>
</feature>
<evidence type="ECO:0000259" key="7">
    <source>
        <dbReference type="PROSITE" id="PS50119"/>
    </source>
</evidence>
<proteinExistence type="predicted"/>
<protein>
    <submittedName>
        <fullName evidence="9">Zinc-binding protein A33-like</fullName>
    </submittedName>
</protein>
<dbReference type="Pfam" id="PF13765">
    <property type="entry name" value="PRY"/>
    <property type="match status" value="1"/>
</dbReference>
<accession>A0AAV1PEK6</accession>
<dbReference type="InterPro" id="IPR006574">
    <property type="entry name" value="PRY"/>
</dbReference>
<dbReference type="PROSITE" id="PS50089">
    <property type="entry name" value="ZF_RING_2"/>
    <property type="match status" value="1"/>
</dbReference>
<dbReference type="InterPro" id="IPR001870">
    <property type="entry name" value="B30.2/SPRY"/>
</dbReference>